<dbReference type="AlphaFoldDB" id="A0A9P8P3B9"/>
<reference evidence="1" key="2">
    <citation type="submission" date="2021-01" db="EMBL/GenBank/DDBJ databases">
        <authorList>
            <person name="Schikora-Tamarit M.A."/>
        </authorList>
    </citation>
    <scope>NUCLEOTIDE SEQUENCE</scope>
    <source>
        <strain evidence="1">CBS6341</strain>
    </source>
</reference>
<comment type="caution">
    <text evidence="1">The sequence shown here is derived from an EMBL/GenBank/DDBJ whole genome shotgun (WGS) entry which is preliminary data.</text>
</comment>
<reference evidence="1" key="1">
    <citation type="journal article" date="2021" name="Open Biol.">
        <title>Shared evolutionary footprints suggest mitochondrial oxidative damage underlies multiple complex I losses in fungi.</title>
        <authorList>
            <person name="Schikora-Tamarit M.A."/>
            <person name="Marcet-Houben M."/>
            <person name="Nosek J."/>
            <person name="Gabaldon T."/>
        </authorList>
    </citation>
    <scope>NUCLEOTIDE SEQUENCE</scope>
    <source>
        <strain evidence="1">CBS6341</strain>
    </source>
</reference>
<accession>A0A9P8P3B9</accession>
<organism evidence="1 2">
    <name type="scientific">Wickerhamomyces mucosus</name>
    <dbReference type="NCBI Taxonomy" id="1378264"/>
    <lineage>
        <taxon>Eukaryota</taxon>
        <taxon>Fungi</taxon>
        <taxon>Dikarya</taxon>
        <taxon>Ascomycota</taxon>
        <taxon>Saccharomycotina</taxon>
        <taxon>Saccharomycetes</taxon>
        <taxon>Phaffomycetales</taxon>
        <taxon>Wickerhamomycetaceae</taxon>
        <taxon>Wickerhamomyces</taxon>
    </lineage>
</organism>
<name>A0A9P8P3B9_9ASCO</name>
<keyword evidence="2" id="KW-1185">Reference proteome</keyword>
<sequence length="295" mass="34242">MRVKPASTTLEDTKKLLKVLYPALTKQNASVTDQLRSNLNTRNGIARIKKAFDTPLQRLDLDLGDFVEKKPLSEAIQLLPKKSTSAISNVLYFRTRNQLLHKSDFLKLVPKIHSSFKWGLNRQNDNFLILQARDPKNLLPRGGYYMIFDKSEEAAAYVIDTLGKELNGANVYLEMVDPKVHQHYIGQSILKENSIIDNDKKFHIKSSSVRGHYVLVRGYPTFINKETIKEMLWDYQLDFKDEPVIPIEIDRISKISMWLLKFDNLHDPLRFVRNFNGKHFNNEQRLPKIFASVLQ</sequence>
<gene>
    <name evidence="1" type="ORF">WICMUC_005812</name>
</gene>
<protein>
    <submittedName>
        <fullName evidence="1">Uncharacterized protein</fullName>
    </submittedName>
</protein>
<proteinExistence type="predicted"/>
<dbReference type="Proteomes" id="UP000769528">
    <property type="component" value="Unassembled WGS sequence"/>
</dbReference>
<evidence type="ECO:0000313" key="2">
    <source>
        <dbReference type="Proteomes" id="UP000769528"/>
    </source>
</evidence>
<dbReference type="OrthoDB" id="3980520at2759"/>
<evidence type="ECO:0000313" key="1">
    <source>
        <dbReference type="EMBL" id="KAH3664427.1"/>
    </source>
</evidence>
<dbReference type="EMBL" id="JAEUBF010001473">
    <property type="protein sequence ID" value="KAH3664427.1"/>
    <property type="molecule type" value="Genomic_DNA"/>
</dbReference>